<evidence type="ECO:0000256" key="1">
    <source>
        <dbReference type="SAM" id="MobiDB-lite"/>
    </source>
</evidence>
<feature type="compositionally biased region" description="Basic and acidic residues" evidence="1">
    <location>
        <begin position="11"/>
        <end position="23"/>
    </location>
</feature>
<protein>
    <submittedName>
        <fullName evidence="2">Uncharacterized protein</fullName>
    </submittedName>
</protein>
<feature type="region of interest" description="Disordered" evidence="1">
    <location>
        <begin position="1"/>
        <end position="35"/>
    </location>
</feature>
<comment type="caution">
    <text evidence="2">The sequence shown here is derived from an EMBL/GenBank/DDBJ whole genome shotgun (WGS) entry which is preliminary data.</text>
</comment>
<evidence type="ECO:0000313" key="2">
    <source>
        <dbReference type="EMBL" id="GFC83588.1"/>
    </source>
</evidence>
<gene>
    <name evidence="2" type="ORF">Tci_855558</name>
</gene>
<feature type="compositionally biased region" description="Polar residues" evidence="1">
    <location>
        <begin position="24"/>
        <end position="35"/>
    </location>
</feature>
<accession>A0A699RDX9</accession>
<dbReference type="EMBL" id="BKCJ011090274">
    <property type="protein sequence ID" value="GFC83588.1"/>
    <property type="molecule type" value="Genomic_DNA"/>
</dbReference>
<proteinExistence type="predicted"/>
<organism evidence="2">
    <name type="scientific">Tanacetum cinerariifolium</name>
    <name type="common">Dalmatian daisy</name>
    <name type="synonym">Chrysanthemum cinerariifolium</name>
    <dbReference type="NCBI Taxonomy" id="118510"/>
    <lineage>
        <taxon>Eukaryota</taxon>
        <taxon>Viridiplantae</taxon>
        <taxon>Streptophyta</taxon>
        <taxon>Embryophyta</taxon>
        <taxon>Tracheophyta</taxon>
        <taxon>Spermatophyta</taxon>
        <taxon>Magnoliopsida</taxon>
        <taxon>eudicotyledons</taxon>
        <taxon>Gunneridae</taxon>
        <taxon>Pentapetalae</taxon>
        <taxon>asterids</taxon>
        <taxon>campanulids</taxon>
        <taxon>Asterales</taxon>
        <taxon>Asteraceae</taxon>
        <taxon>Asteroideae</taxon>
        <taxon>Anthemideae</taxon>
        <taxon>Anthemidinae</taxon>
        <taxon>Tanacetum</taxon>
    </lineage>
</organism>
<name>A0A699RDX9_TANCI</name>
<feature type="compositionally biased region" description="Low complexity" evidence="1">
    <location>
        <begin position="75"/>
        <end position="86"/>
    </location>
</feature>
<reference evidence="2" key="1">
    <citation type="journal article" date="2019" name="Sci. Rep.">
        <title>Draft genome of Tanacetum cinerariifolium, the natural source of mosquito coil.</title>
        <authorList>
            <person name="Yamashiro T."/>
            <person name="Shiraishi A."/>
            <person name="Satake H."/>
            <person name="Nakayama K."/>
        </authorList>
    </citation>
    <scope>NUCLEOTIDE SEQUENCE</scope>
</reference>
<sequence length="116" mass="12862">MKPKAGPMKNSELKTDVMKDKQPVHSTGNNNKGKKVSTQCYIKGYRVNIPKTKLVYRAVVKPQAKNDVACNLEQSSDTTKKPSPSDSSKEGGGGQPLEEDDYDAYEDQFDDYLGLF</sequence>
<dbReference type="AlphaFoldDB" id="A0A699RDX9"/>
<feature type="region of interest" description="Disordered" evidence="1">
    <location>
        <begin position="66"/>
        <end position="104"/>
    </location>
</feature>